<evidence type="ECO:0000256" key="5">
    <source>
        <dbReference type="ARBA" id="ARBA00022968"/>
    </source>
</evidence>
<keyword evidence="4 9" id="KW-0256">Endoplasmic reticulum</keyword>
<accession>A0ABR1F2G2</accession>
<organism evidence="11 12">
    <name type="scientific">Myxozyma melibiosi</name>
    <dbReference type="NCBI Taxonomy" id="54550"/>
    <lineage>
        <taxon>Eukaryota</taxon>
        <taxon>Fungi</taxon>
        <taxon>Dikarya</taxon>
        <taxon>Ascomycota</taxon>
        <taxon>Saccharomycotina</taxon>
        <taxon>Lipomycetes</taxon>
        <taxon>Lipomycetales</taxon>
        <taxon>Lipomycetaceae</taxon>
        <taxon>Myxozyma</taxon>
    </lineage>
</organism>
<evidence type="ECO:0000256" key="7">
    <source>
        <dbReference type="ARBA" id="ARBA00023136"/>
    </source>
</evidence>
<evidence type="ECO:0000313" key="12">
    <source>
        <dbReference type="Proteomes" id="UP001498771"/>
    </source>
</evidence>
<feature type="transmembrane region" description="Helical" evidence="10">
    <location>
        <begin position="12"/>
        <end position="34"/>
    </location>
</feature>
<comment type="function">
    <text evidence="8">Essential component of the signal peptidase complex (SPC) which catalyzes the cleavage of N-terminal signal sequences from nascent proteins as they are translocated into the lumen of the endoplasmic reticulum. Essential for the SPC catalytic activity, possibly by stabilizing and positioning the active center of the complex close to the lumenal surface. Essential for viability.</text>
</comment>
<evidence type="ECO:0000256" key="4">
    <source>
        <dbReference type="ARBA" id="ARBA00022824"/>
    </source>
</evidence>
<evidence type="ECO:0000256" key="3">
    <source>
        <dbReference type="ARBA" id="ARBA00022692"/>
    </source>
</evidence>
<proteinExistence type="inferred from homology"/>
<evidence type="ECO:0000256" key="8">
    <source>
        <dbReference type="ARBA" id="ARBA00045670"/>
    </source>
</evidence>
<keyword evidence="12" id="KW-1185">Reference proteome</keyword>
<dbReference type="GeneID" id="90038614"/>
<dbReference type="PANTHER" id="PTHR12804">
    <property type="entry name" value="MICROSOMAL SIGNAL PEPTIDASE 23 KD SUBUNIT SPC22/23"/>
    <property type="match status" value="1"/>
</dbReference>
<dbReference type="Pfam" id="PF04573">
    <property type="entry name" value="SPC22"/>
    <property type="match status" value="1"/>
</dbReference>
<evidence type="ECO:0000256" key="1">
    <source>
        <dbReference type="ARBA" id="ARBA00004648"/>
    </source>
</evidence>
<evidence type="ECO:0000313" key="11">
    <source>
        <dbReference type="EMBL" id="KAK7204031.1"/>
    </source>
</evidence>
<keyword evidence="6 10" id="KW-1133">Transmembrane helix</keyword>
<comment type="caution">
    <text evidence="11">The sequence shown here is derived from an EMBL/GenBank/DDBJ whole genome shotgun (WGS) entry which is preliminary data.</text>
</comment>
<comment type="similarity">
    <text evidence="2 9">Belongs to the SPCS3 family.</text>
</comment>
<sequence>MFSTFQRLQQYCGFVSSVVICIMAAISLSSFVHLNYLTPVPTASISVDNVQVKYGKPPYGYNYKRQEYASMTFDLDADLSPLFNWNTKQLFVYLAATYPGKQYANKVVFWDSIITSKEDAIISLRNTTANYQIYDVTGKFSERTATVSLEWNVQPYVGLLTFSKGEGRSKFTFPPLASASSQKAR</sequence>
<keyword evidence="5" id="KW-0735">Signal-anchor</keyword>
<dbReference type="PIRSF" id="PIRSF016089">
    <property type="entry name" value="SPC22"/>
    <property type="match status" value="1"/>
</dbReference>
<evidence type="ECO:0000256" key="2">
    <source>
        <dbReference type="ARBA" id="ARBA00009289"/>
    </source>
</evidence>
<dbReference type="Proteomes" id="UP001498771">
    <property type="component" value="Unassembled WGS sequence"/>
</dbReference>
<dbReference type="RefSeq" id="XP_064767064.1">
    <property type="nucleotide sequence ID" value="XM_064913102.1"/>
</dbReference>
<dbReference type="PANTHER" id="PTHR12804:SF0">
    <property type="entry name" value="SIGNAL PEPTIDASE COMPLEX SUBUNIT 3"/>
    <property type="match status" value="1"/>
</dbReference>
<evidence type="ECO:0000256" key="10">
    <source>
        <dbReference type="SAM" id="Phobius"/>
    </source>
</evidence>
<keyword evidence="7 9" id="KW-0472">Membrane</keyword>
<protein>
    <recommendedName>
        <fullName evidence="9">Signal peptidase subunit 3</fullName>
    </recommendedName>
</protein>
<name>A0ABR1F2G2_9ASCO</name>
<gene>
    <name evidence="11" type="ORF">BZA70DRAFT_281350</name>
</gene>
<reference evidence="11 12" key="1">
    <citation type="submission" date="2024-03" db="EMBL/GenBank/DDBJ databases">
        <title>Genome-scale model development and genomic sequencing of the oleaginous clade Lipomyces.</title>
        <authorList>
            <consortium name="Lawrence Berkeley National Laboratory"/>
            <person name="Czajka J.J."/>
            <person name="Han Y."/>
            <person name="Kim J."/>
            <person name="Mondo S.J."/>
            <person name="Hofstad B.A."/>
            <person name="Robles A."/>
            <person name="Haridas S."/>
            <person name="Riley R."/>
            <person name="LaButti K."/>
            <person name="Pangilinan J."/>
            <person name="Andreopoulos W."/>
            <person name="Lipzen A."/>
            <person name="Yan J."/>
            <person name="Wang M."/>
            <person name="Ng V."/>
            <person name="Grigoriev I.V."/>
            <person name="Spatafora J.W."/>
            <person name="Magnuson J.K."/>
            <person name="Baker S.E."/>
            <person name="Pomraning K.R."/>
        </authorList>
    </citation>
    <scope>NUCLEOTIDE SEQUENCE [LARGE SCALE GENOMIC DNA]</scope>
    <source>
        <strain evidence="11 12">Phaff 52-87</strain>
    </source>
</reference>
<keyword evidence="3 10" id="KW-0812">Transmembrane</keyword>
<dbReference type="EMBL" id="JBBJBU010000009">
    <property type="protein sequence ID" value="KAK7204031.1"/>
    <property type="molecule type" value="Genomic_DNA"/>
</dbReference>
<comment type="subcellular location">
    <subcellularLocation>
        <location evidence="1">Endoplasmic reticulum membrane</location>
        <topology evidence="1">Single-pass type II membrane protein</topology>
    </subcellularLocation>
</comment>
<evidence type="ECO:0000256" key="6">
    <source>
        <dbReference type="ARBA" id="ARBA00022989"/>
    </source>
</evidence>
<dbReference type="InterPro" id="IPR007653">
    <property type="entry name" value="SPC3"/>
</dbReference>
<evidence type="ECO:0000256" key="9">
    <source>
        <dbReference type="PIRNR" id="PIRNR016089"/>
    </source>
</evidence>